<evidence type="ECO:0000256" key="2">
    <source>
        <dbReference type="ARBA" id="ARBA00009175"/>
    </source>
</evidence>
<evidence type="ECO:0000256" key="4">
    <source>
        <dbReference type="ARBA" id="ARBA00022475"/>
    </source>
</evidence>
<gene>
    <name evidence="16" type="ORF">SAMN05216207_102979</name>
</gene>
<evidence type="ECO:0000256" key="8">
    <source>
        <dbReference type="ARBA" id="ARBA00023136"/>
    </source>
</evidence>
<dbReference type="RefSeq" id="WP_093349914.1">
    <property type="nucleotide sequence ID" value="NZ_FOUY01000029.1"/>
</dbReference>
<dbReference type="EMBL" id="FOUY01000029">
    <property type="protein sequence ID" value="SFO07748.1"/>
    <property type="molecule type" value="Genomic_DNA"/>
</dbReference>
<evidence type="ECO:0000256" key="1">
    <source>
        <dbReference type="ARBA" id="ARBA00004193"/>
    </source>
</evidence>
<dbReference type="Pfam" id="PF13531">
    <property type="entry name" value="SBP_bac_11"/>
    <property type="match status" value="1"/>
</dbReference>
<dbReference type="NCBIfam" id="TIGR01256">
    <property type="entry name" value="modA"/>
    <property type="match status" value="1"/>
</dbReference>
<keyword evidence="17" id="KW-1185">Reference proteome</keyword>
<evidence type="ECO:0000256" key="6">
    <source>
        <dbReference type="ARBA" id="ARBA00022723"/>
    </source>
</evidence>
<comment type="function">
    <text evidence="10">Involved in the transport of molybdenum into the cell. Part of the binding-protein-dependent transport system ModABCD.</text>
</comment>
<dbReference type="SUPFAM" id="SSF53850">
    <property type="entry name" value="Periplasmic binding protein-like II"/>
    <property type="match status" value="1"/>
</dbReference>
<evidence type="ECO:0000256" key="3">
    <source>
        <dbReference type="ARBA" id="ARBA00022448"/>
    </source>
</evidence>
<dbReference type="InterPro" id="IPR005950">
    <property type="entry name" value="ModA"/>
</dbReference>
<dbReference type="Proteomes" id="UP000199614">
    <property type="component" value="Unassembled WGS sequence"/>
</dbReference>
<keyword evidence="7 15" id="KW-0732">Signal</keyword>
<dbReference type="PANTHER" id="PTHR30632">
    <property type="entry name" value="MOLYBDATE-BINDING PERIPLASMIC PROTEIN"/>
    <property type="match status" value="1"/>
</dbReference>
<dbReference type="GO" id="GO:0015689">
    <property type="term" value="P:molybdate ion transport"/>
    <property type="evidence" value="ECO:0007669"/>
    <property type="project" value="InterPro"/>
</dbReference>
<dbReference type="Gene3D" id="3.40.190.10">
    <property type="entry name" value="Periplasmic binding protein-like II"/>
    <property type="match status" value="2"/>
</dbReference>
<feature type="binding site" evidence="14">
    <location>
        <position position="201"/>
    </location>
    <ligand>
        <name>molybdate</name>
        <dbReference type="ChEBI" id="CHEBI:36264"/>
    </ligand>
</feature>
<feature type="binding site" evidence="14">
    <location>
        <position position="183"/>
    </location>
    <ligand>
        <name>molybdate</name>
        <dbReference type="ChEBI" id="CHEBI:36264"/>
    </ligand>
</feature>
<protein>
    <recommendedName>
        <fullName evidence="12">Molybdate-binding protein ModA</fullName>
    </recommendedName>
    <alternativeName>
        <fullName evidence="13">Molybdate/tungstate-binding protein ModA</fullName>
    </alternativeName>
</protein>
<proteinExistence type="inferred from homology"/>
<keyword evidence="5 14" id="KW-0500">Molybdenum</keyword>
<comment type="similarity">
    <text evidence="2">Belongs to the bacterial solute-binding protein ModA family.</text>
</comment>
<feature type="chain" id="PRO_5039277834" description="Molybdate-binding protein ModA" evidence="15">
    <location>
        <begin position="24"/>
        <end position="265"/>
    </location>
</feature>
<dbReference type="GO" id="GO:0005886">
    <property type="term" value="C:plasma membrane"/>
    <property type="evidence" value="ECO:0007669"/>
    <property type="project" value="UniProtKB-SubCell"/>
</dbReference>
<dbReference type="InterPro" id="IPR050682">
    <property type="entry name" value="ModA/WtpA"/>
</dbReference>
<dbReference type="PROSITE" id="PS51257">
    <property type="entry name" value="PROKAR_LIPOPROTEIN"/>
    <property type="match status" value="1"/>
</dbReference>
<evidence type="ECO:0000256" key="5">
    <source>
        <dbReference type="ARBA" id="ARBA00022505"/>
    </source>
</evidence>
<comment type="subcellular location">
    <subcellularLocation>
        <location evidence="1">Cell membrane</location>
        <topology evidence="1">Lipid-anchor</topology>
    </subcellularLocation>
</comment>
<keyword evidence="9" id="KW-0826">Tungsten</keyword>
<evidence type="ECO:0000313" key="16">
    <source>
        <dbReference type="EMBL" id="SFO07748.1"/>
    </source>
</evidence>
<evidence type="ECO:0000256" key="7">
    <source>
        <dbReference type="ARBA" id="ARBA00022729"/>
    </source>
</evidence>
<dbReference type="PANTHER" id="PTHR30632:SF0">
    <property type="entry name" value="SULFATE-BINDING PROTEIN"/>
    <property type="match status" value="1"/>
</dbReference>
<dbReference type="OrthoDB" id="9785015at2"/>
<comment type="subunit">
    <text evidence="11">The complex is composed of two ATP-binding proteins (ModC), two transmembrane proteins (ModB) and a solute-binding protein (ModA).</text>
</comment>
<evidence type="ECO:0000256" key="14">
    <source>
        <dbReference type="PIRSR" id="PIRSR004846-1"/>
    </source>
</evidence>
<keyword evidence="6 14" id="KW-0479">Metal-binding</keyword>
<feature type="signal peptide" evidence="15">
    <location>
        <begin position="1"/>
        <end position="23"/>
    </location>
</feature>
<name>A0A1I5E805_PSUAM</name>
<dbReference type="FunFam" id="3.40.190.10:FF:000030">
    <property type="entry name" value="Molybdate ABC transporter substrate-binding protein"/>
    <property type="match status" value="1"/>
</dbReference>
<keyword evidence="3" id="KW-0813">Transport</keyword>
<keyword evidence="4" id="KW-1003">Cell membrane</keyword>
<dbReference type="GO" id="GO:0030973">
    <property type="term" value="F:molybdate ion binding"/>
    <property type="evidence" value="ECO:0007669"/>
    <property type="project" value="TreeGrafter"/>
</dbReference>
<evidence type="ECO:0000313" key="17">
    <source>
        <dbReference type="Proteomes" id="UP000199614"/>
    </source>
</evidence>
<dbReference type="AlphaFoldDB" id="A0A1I5E805"/>
<evidence type="ECO:0000256" key="12">
    <source>
        <dbReference type="ARBA" id="ARBA00073171"/>
    </source>
</evidence>
<evidence type="ECO:0000256" key="11">
    <source>
        <dbReference type="ARBA" id="ARBA00062515"/>
    </source>
</evidence>
<evidence type="ECO:0000256" key="9">
    <source>
        <dbReference type="ARBA" id="ARBA00023245"/>
    </source>
</evidence>
<keyword evidence="8" id="KW-0472">Membrane</keyword>
<evidence type="ECO:0000256" key="10">
    <source>
        <dbReference type="ARBA" id="ARBA00056002"/>
    </source>
</evidence>
<organism evidence="16 17">
    <name type="scientific">Pseudonocardia ammonioxydans</name>
    <dbReference type="NCBI Taxonomy" id="260086"/>
    <lineage>
        <taxon>Bacteria</taxon>
        <taxon>Bacillati</taxon>
        <taxon>Actinomycetota</taxon>
        <taxon>Actinomycetes</taxon>
        <taxon>Pseudonocardiales</taxon>
        <taxon>Pseudonocardiaceae</taxon>
        <taxon>Pseudonocardia</taxon>
    </lineage>
</organism>
<reference evidence="16 17" key="1">
    <citation type="submission" date="2016-10" db="EMBL/GenBank/DDBJ databases">
        <authorList>
            <person name="de Groot N.N."/>
        </authorList>
    </citation>
    <scope>NUCLEOTIDE SEQUENCE [LARGE SCALE GENOMIC DNA]</scope>
    <source>
        <strain evidence="16 17">CGMCC 4.1877</strain>
    </source>
</reference>
<feature type="binding site" evidence="14">
    <location>
        <position position="52"/>
    </location>
    <ligand>
        <name>molybdate</name>
        <dbReference type="ChEBI" id="CHEBI:36264"/>
    </ligand>
</feature>
<dbReference type="STRING" id="260086.SAMN05216207_102979"/>
<dbReference type="GO" id="GO:0046872">
    <property type="term" value="F:metal ion binding"/>
    <property type="evidence" value="ECO:0007669"/>
    <property type="project" value="UniProtKB-KW"/>
</dbReference>
<accession>A0A1I5E805</accession>
<evidence type="ECO:0000256" key="15">
    <source>
        <dbReference type="SAM" id="SignalP"/>
    </source>
</evidence>
<dbReference type="PIRSF" id="PIRSF004846">
    <property type="entry name" value="ModA"/>
    <property type="match status" value="1"/>
</dbReference>
<sequence length="265" mass="26717">MKTRSIPRVAGAAIAATALAVLAGCGGADAGGAAEDGGQAEGGTLTVFAAASLTGTFQELEQKFEAAHPGTDVTLNFAGSSTLAQQINQGAPADVFASADEKNMTKVTDAGNQQGEPQVLATNTLQIAVAPQNPKGVAALPDLARPDLRTVVCAPQVPCGSAAEKVEHAAGVDIAPVSEEQDVKAVLQKVTTGNADAGLVYKTDVAASGGQAQGVDFPQATEAVNPYPITVLKNAQNPEAAREWVEFVTGDEGRQVLEAAGFGAP</sequence>
<evidence type="ECO:0000256" key="13">
    <source>
        <dbReference type="ARBA" id="ARBA00078141"/>
    </source>
</evidence>
<dbReference type="CDD" id="cd13538">
    <property type="entry name" value="PBP2_ModA_like_1"/>
    <property type="match status" value="1"/>
</dbReference>
<feature type="binding site" evidence="14">
    <location>
        <position position="80"/>
    </location>
    <ligand>
        <name>molybdate</name>
        <dbReference type="ChEBI" id="CHEBI:36264"/>
    </ligand>
</feature>